<protein>
    <submittedName>
        <fullName evidence="1">Uncharacterized protein</fullName>
    </submittedName>
</protein>
<evidence type="ECO:0000313" key="1">
    <source>
        <dbReference type="EMBL" id="KIA76796.1"/>
    </source>
</evidence>
<proteinExistence type="predicted"/>
<dbReference type="Proteomes" id="UP000031307">
    <property type="component" value="Unassembled WGS sequence"/>
</dbReference>
<organism evidence="1 2">
    <name type="scientific">Parachlamydia acanthamoebae</name>
    <dbReference type="NCBI Taxonomy" id="83552"/>
    <lineage>
        <taxon>Bacteria</taxon>
        <taxon>Pseudomonadati</taxon>
        <taxon>Chlamydiota</taxon>
        <taxon>Chlamydiia</taxon>
        <taxon>Parachlamydiales</taxon>
        <taxon>Parachlamydiaceae</taxon>
        <taxon>Parachlamydia</taxon>
    </lineage>
</organism>
<dbReference type="PATRIC" id="fig|83552.4.peg.2068"/>
<gene>
    <name evidence="1" type="ORF">DB43_HJ00070</name>
</gene>
<dbReference type="RefSeq" id="WP_144016290.1">
    <property type="nucleotide sequence ID" value="NZ_BAWW01000033.1"/>
</dbReference>
<sequence>MNILLFVTSMLMLMTLMTYARLESYRGFAITQSQFEFYMKNLEREGYAESAKKWYEGHVATTKEQNDNERQTKSKASPKLPIALFLKKDEREKKQELFEQFNLMAKNILPAIYGHTRFFKEALEADEHFVEQLLKAISQAAEDLPSKQKIKNACDLSTLSFKDPYLHDIFYLMLKGGVEIPKEEKGTVEVNVSYPKLSKYITLDNKSQIRVFLASRPLLASIFGEAIVNDILQKRNELYTEVKPKEGGMKTEDATQIFKDAFENRRLSGIVSEVLDFTVSKTDPAGYE</sequence>
<dbReference type="AlphaFoldDB" id="A0A0C1BZE2"/>
<dbReference type="EMBL" id="JSAM01000105">
    <property type="protein sequence ID" value="KIA76796.1"/>
    <property type="molecule type" value="Genomic_DNA"/>
</dbReference>
<name>A0A0C1BZE2_9BACT</name>
<reference evidence="1 2" key="1">
    <citation type="journal article" date="2014" name="Mol. Biol. Evol.">
        <title>Massive expansion of Ubiquitination-related gene families within the Chlamydiae.</title>
        <authorList>
            <person name="Domman D."/>
            <person name="Collingro A."/>
            <person name="Lagkouvardos I."/>
            <person name="Gehre L."/>
            <person name="Weinmaier T."/>
            <person name="Rattei T."/>
            <person name="Subtil A."/>
            <person name="Horn M."/>
        </authorList>
    </citation>
    <scope>NUCLEOTIDE SEQUENCE [LARGE SCALE GENOMIC DNA]</scope>
    <source>
        <strain evidence="1 2">OEW1</strain>
    </source>
</reference>
<accession>A0A0C1BZE2</accession>
<evidence type="ECO:0000313" key="2">
    <source>
        <dbReference type="Proteomes" id="UP000031307"/>
    </source>
</evidence>
<comment type="caution">
    <text evidence="1">The sequence shown here is derived from an EMBL/GenBank/DDBJ whole genome shotgun (WGS) entry which is preliminary data.</text>
</comment>